<dbReference type="PANTHER" id="PTHR43731:SF14">
    <property type="entry name" value="PRESENILIN-ASSOCIATED RHOMBOID-LIKE PROTEIN, MITOCHONDRIAL"/>
    <property type="match status" value="1"/>
</dbReference>
<dbReference type="InterPro" id="IPR022764">
    <property type="entry name" value="Peptidase_S54_rhomboid_dom"/>
</dbReference>
<comment type="caution">
    <text evidence="9">The sequence shown here is derived from an EMBL/GenBank/DDBJ whole genome shotgun (WGS) entry which is preliminary data.</text>
</comment>
<dbReference type="Pfam" id="PF01694">
    <property type="entry name" value="Rhomboid"/>
    <property type="match status" value="1"/>
</dbReference>
<dbReference type="Gene3D" id="1.20.1540.10">
    <property type="entry name" value="Rhomboid-like"/>
    <property type="match status" value="1"/>
</dbReference>
<evidence type="ECO:0000313" key="10">
    <source>
        <dbReference type="Proteomes" id="UP001499978"/>
    </source>
</evidence>
<evidence type="ECO:0000256" key="7">
    <source>
        <dbReference type="SAM" id="Phobius"/>
    </source>
</evidence>
<reference evidence="10" key="1">
    <citation type="journal article" date="2019" name="Int. J. Syst. Evol. Microbiol.">
        <title>The Global Catalogue of Microorganisms (GCM) 10K type strain sequencing project: providing services to taxonomists for standard genome sequencing and annotation.</title>
        <authorList>
            <consortium name="The Broad Institute Genomics Platform"/>
            <consortium name="The Broad Institute Genome Sequencing Center for Infectious Disease"/>
            <person name="Wu L."/>
            <person name="Ma J."/>
        </authorList>
    </citation>
    <scope>NUCLEOTIDE SEQUENCE [LARGE SCALE GENOMIC DNA]</scope>
    <source>
        <strain evidence="10">JCM 3367</strain>
    </source>
</reference>
<comment type="similarity">
    <text evidence="2">Belongs to the peptidase S54 family.</text>
</comment>
<feature type="transmembrane region" description="Helical" evidence="7">
    <location>
        <begin position="76"/>
        <end position="98"/>
    </location>
</feature>
<keyword evidence="9" id="KW-0645">Protease</keyword>
<feature type="transmembrane region" description="Helical" evidence="7">
    <location>
        <begin position="151"/>
        <end position="170"/>
    </location>
</feature>
<dbReference type="InterPro" id="IPR050925">
    <property type="entry name" value="Rhomboid_protease_S54"/>
</dbReference>
<name>A0ABP6AL76_9ACTN</name>
<keyword evidence="3 7" id="KW-0812">Transmembrane</keyword>
<dbReference type="InterPro" id="IPR035952">
    <property type="entry name" value="Rhomboid-like_sf"/>
</dbReference>
<dbReference type="PANTHER" id="PTHR43731">
    <property type="entry name" value="RHOMBOID PROTEASE"/>
    <property type="match status" value="1"/>
</dbReference>
<dbReference type="Proteomes" id="UP001499978">
    <property type="component" value="Unassembled WGS sequence"/>
</dbReference>
<evidence type="ECO:0000256" key="2">
    <source>
        <dbReference type="ARBA" id="ARBA00009045"/>
    </source>
</evidence>
<feature type="transmembrane region" description="Helical" evidence="7">
    <location>
        <begin position="233"/>
        <end position="253"/>
    </location>
</feature>
<dbReference type="GO" id="GO:0008233">
    <property type="term" value="F:peptidase activity"/>
    <property type="evidence" value="ECO:0007669"/>
    <property type="project" value="UniProtKB-KW"/>
</dbReference>
<proteinExistence type="inferred from homology"/>
<evidence type="ECO:0000256" key="5">
    <source>
        <dbReference type="ARBA" id="ARBA00022989"/>
    </source>
</evidence>
<feature type="transmembrane region" description="Helical" evidence="7">
    <location>
        <begin position="283"/>
        <end position="306"/>
    </location>
</feature>
<keyword evidence="4" id="KW-0378">Hydrolase</keyword>
<evidence type="ECO:0000256" key="6">
    <source>
        <dbReference type="ARBA" id="ARBA00023136"/>
    </source>
</evidence>
<accession>A0ABP6AL76</accession>
<evidence type="ECO:0000256" key="4">
    <source>
        <dbReference type="ARBA" id="ARBA00022801"/>
    </source>
</evidence>
<organism evidence="9 10">
    <name type="scientific">Pilimelia columellifera subsp. columellifera</name>
    <dbReference type="NCBI Taxonomy" id="706583"/>
    <lineage>
        <taxon>Bacteria</taxon>
        <taxon>Bacillati</taxon>
        <taxon>Actinomycetota</taxon>
        <taxon>Actinomycetes</taxon>
        <taxon>Micromonosporales</taxon>
        <taxon>Micromonosporaceae</taxon>
        <taxon>Pilimelia</taxon>
    </lineage>
</organism>
<keyword evidence="6 7" id="KW-0472">Membrane</keyword>
<dbReference type="SUPFAM" id="SSF144091">
    <property type="entry name" value="Rhomboid-like"/>
    <property type="match status" value="1"/>
</dbReference>
<dbReference type="GO" id="GO:0006508">
    <property type="term" value="P:proteolysis"/>
    <property type="evidence" value="ECO:0007669"/>
    <property type="project" value="UniProtKB-KW"/>
</dbReference>
<protein>
    <submittedName>
        <fullName evidence="9">Rhomboid family intramembrane serine protease</fullName>
    </submittedName>
</protein>
<feature type="transmembrane region" description="Helical" evidence="7">
    <location>
        <begin position="208"/>
        <end position="226"/>
    </location>
</feature>
<feature type="transmembrane region" description="Helical" evidence="7">
    <location>
        <begin position="259"/>
        <end position="276"/>
    </location>
</feature>
<comment type="subcellular location">
    <subcellularLocation>
        <location evidence="1">Membrane</location>
        <topology evidence="1">Multi-pass membrane protein</topology>
    </subcellularLocation>
</comment>
<keyword evidence="10" id="KW-1185">Reference proteome</keyword>
<evidence type="ECO:0000259" key="8">
    <source>
        <dbReference type="Pfam" id="PF01694"/>
    </source>
</evidence>
<evidence type="ECO:0000256" key="3">
    <source>
        <dbReference type="ARBA" id="ARBA00022692"/>
    </source>
</evidence>
<evidence type="ECO:0000313" key="9">
    <source>
        <dbReference type="EMBL" id="GAA2518019.1"/>
    </source>
</evidence>
<keyword evidence="5 7" id="KW-1133">Transmembrane helix</keyword>
<evidence type="ECO:0000256" key="1">
    <source>
        <dbReference type="ARBA" id="ARBA00004141"/>
    </source>
</evidence>
<feature type="transmembrane region" description="Helical" evidence="7">
    <location>
        <begin position="182"/>
        <end position="202"/>
    </location>
</feature>
<sequence length="308" mass="31780">MTEQPPAVPTCYRHPSRETWVRCTRCDRPICPDCMRQAAVGHQCPDCVAEGRRTQRQTRTAFGGTTAGQHGHVTKALIGLNVLAMVISAISAGGGGLVGGGWGGLLGGITPVIEWGGVLVGRSDVPILFPDGAVYGGIVQGEFYRLLTNMFLHYGLLHLALNMWALWVLGGMLEAGLGRLRFAALYLLSGLGGAVAVFLTHAPNAPPAAGASGAVFGMFAALFIALRRLGRDTSGVVPIIVINLVLTLTVPGIAIAGHLGGLVTGAVVAAVLVYAPHRHRNGFQLAGCGAVLIALTALTAVGATLLTG</sequence>
<feature type="domain" description="Peptidase S54 rhomboid" evidence="8">
    <location>
        <begin position="141"/>
        <end position="273"/>
    </location>
</feature>
<dbReference type="EMBL" id="BAAARY010000005">
    <property type="protein sequence ID" value="GAA2518019.1"/>
    <property type="molecule type" value="Genomic_DNA"/>
</dbReference>
<gene>
    <name evidence="9" type="ORF">GCM10010201_13620</name>
</gene>
<dbReference type="RefSeq" id="WP_344169988.1">
    <property type="nucleotide sequence ID" value="NZ_BAAARY010000005.1"/>
</dbReference>